<dbReference type="SMART" id="SM01359">
    <property type="entry name" value="A2M_N_2"/>
    <property type="match status" value="1"/>
</dbReference>
<dbReference type="InterPro" id="IPR013783">
    <property type="entry name" value="Ig-like_fold"/>
</dbReference>
<dbReference type="SUPFAM" id="SSF81296">
    <property type="entry name" value="E set domains"/>
    <property type="match status" value="1"/>
</dbReference>
<dbReference type="GO" id="GO:0004866">
    <property type="term" value="F:endopeptidase inhibitor activity"/>
    <property type="evidence" value="ECO:0007669"/>
    <property type="project" value="InterPro"/>
</dbReference>
<dbReference type="Pfam" id="PF07703">
    <property type="entry name" value="A2M_BRD"/>
    <property type="match status" value="1"/>
</dbReference>
<dbReference type="Pfam" id="PF00207">
    <property type="entry name" value="A2M"/>
    <property type="match status" value="1"/>
</dbReference>
<dbReference type="InterPro" id="IPR050473">
    <property type="entry name" value="A2M/Complement_sys"/>
</dbReference>
<dbReference type="Gene3D" id="2.20.130.20">
    <property type="match status" value="2"/>
</dbReference>
<dbReference type="InterPro" id="IPR011625">
    <property type="entry name" value="A2M_N_BRD"/>
</dbReference>
<feature type="non-terminal residue" evidence="3">
    <location>
        <position position="1"/>
    </location>
</feature>
<name>A0A7L1ZW32_LEILU</name>
<dbReference type="PANTHER" id="PTHR11412:SF165">
    <property type="entry name" value="ALPHA-2-MACROGLOBULIN"/>
    <property type="match status" value="1"/>
</dbReference>
<accession>A0A7L1ZW32</accession>
<keyword evidence="4" id="KW-1185">Reference proteome</keyword>
<evidence type="ECO:0000313" key="4">
    <source>
        <dbReference type="Proteomes" id="UP000524007"/>
    </source>
</evidence>
<dbReference type="FunFam" id="2.60.40.10:FF:000312">
    <property type="entry name" value="Alpha-2-macroglobulin like 1"/>
    <property type="match status" value="1"/>
</dbReference>
<evidence type="ECO:0000259" key="1">
    <source>
        <dbReference type="SMART" id="SM01359"/>
    </source>
</evidence>
<dbReference type="PANTHER" id="PTHR11412">
    <property type="entry name" value="MACROGLOBULIN / COMPLEMENT"/>
    <property type="match status" value="1"/>
</dbReference>
<reference evidence="3 4" key="1">
    <citation type="submission" date="2019-09" db="EMBL/GenBank/DDBJ databases">
        <title>Bird 10,000 Genomes (B10K) Project - Family phase.</title>
        <authorList>
            <person name="Zhang G."/>
        </authorList>
    </citation>
    <scope>NUCLEOTIDE SEQUENCE [LARGE SCALE GENOMIC DNA]</scope>
    <source>
        <strain evidence="3">B10K-DU-002-43</strain>
        <tissue evidence="3">Muscle</tissue>
    </source>
</reference>
<gene>
    <name evidence="3" type="primary">A2m_2</name>
    <name evidence="3" type="ORF">LEILUT_R00545</name>
</gene>
<dbReference type="Proteomes" id="UP000524007">
    <property type="component" value="Unassembled WGS sequence"/>
</dbReference>
<evidence type="ECO:0000313" key="3">
    <source>
        <dbReference type="EMBL" id="NXP39136.1"/>
    </source>
</evidence>
<sequence length="406" mass="44848">GVFSLQLSVQADIAPVAQVLVYTTVPSGEVIADSTKFHTELCFNNKVDLNFSPSEGLPSSDAHLQFRASPNSLCAVRAVDKSVLLMKPEADLSPTSVYDLLPVKEFHGYVYGSNRALEEPTWDCMTVEPIVRDGITYVAVTRVNEEDTYSILKKMGLKVFTNTGVRKPWICSPNQIYPAPHSADRGEPEVMAALPLQYGARTSSTPEEVTETVRKYFPETWIWSLVPISSEGKADLEVTIPDTITEWKANAFCTSADTGFGLSPTVSLRAFQPFFVELTMPYSVVRGESFTLKATVFNYLPACIRVSVTLAQSTHFLATLVEKETESHCLCENVRKTVAWLVTPKSLGQVEFSVTTEALQNQQPCGNYIVETPEKGRKDTVIRQLLVEPEGIEKETTQNSVLCVKG</sequence>
<dbReference type="InterPro" id="IPR014756">
    <property type="entry name" value="Ig_E-set"/>
</dbReference>
<dbReference type="InterPro" id="IPR001599">
    <property type="entry name" value="Macroglobln_a2"/>
</dbReference>
<dbReference type="Gene3D" id="2.60.40.1930">
    <property type="match status" value="1"/>
</dbReference>
<dbReference type="AlphaFoldDB" id="A0A7L1ZW32"/>
<comment type="caution">
    <text evidence="3">The sequence shown here is derived from an EMBL/GenBank/DDBJ whole genome shotgun (WGS) entry which is preliminary data.</text>
</comment>
<proteinExistence type="predicted"/>
<dbReference type="EMBL" id="VXBY01002408">
    <property type="protein sequence ID" value="NXP39136.1"/>
    <property type="molecule type" value="Genomic_DNA"/>
</dbReference>
<dbReference type="SMART" id="SM01360">
    <property type="entry name" value="A2M"/>
    <property type="match status" value="1"/>
</dbReference>
<feature type="domain" description="Alpha-2-macroglobulin" evidence="2">
    <location>
        <begin position="220"/>
        <end position="310"/>
    </location>
</feature>
<feature type="non-terminal residue" evidence="3">
    <location>
        <position position="406"/>
    </location>
</feature>
<organism evidence="3 4">
    <name type="scientific">Leiothrix lutea</name>
    <name type="common">Red-billed leiothrix</name>
    <name type="synonym">Sylvia lutea</name>
    <dbReference type="NCBI Taxonomy" id="36275"/>
    <lineage>
        <taxon>Eukaryota</taxon>
        <taxon>Metazoa</taxon>
        <taxon>Chordata</taxon>
        <taxon>Craniata</taxon>
        <taxon>Vertebrata</taxon>
        <taxon>Euteleostomi</taxon>
        <taxon>Archelosauria</taxon>
        <taxon>Archosauria</taxon>
        <taxon>Dinosauria</taxon>
        <taxon>Saurischia</taxon>
        <taxon>Theropoda</taxon>
        <taxon>Coelurosauria</taxon>
        <taxon>Aves</taxon>
        <taxon>Neognathae</taxon>
        <taxon>Neoaves</taxon>
        <taxon>Telluraves</taxon>
        <taxon>Australaves</taxon>
        <taxon>Passeriformes</taxon>
        <taxon>Sylvioidea</taxon>
        <taxon>Leiothrichidae</taxon>
        <taxon>Leiothrix</taxon>
    </lineage>
</organism>
<dbReference type="Gene3D" id="2.60.40.10">
    <property type="entry name" value="Immunoglobulins"/>
    <property type="match status" value="1"/>
</dbReference>
<feature type="domain" description="Alpha-2-macroglobulin bait region" evidence="1">
    <location>
        <begin position="1"/>
        <end position="86"/>
    </location>
</feature>
<protein>
    <submittedName>
        <fullName evidence="3">A2MG protein</fullName>
    </submittedName>
</protein>
<evidence type="ECO:0000259" key="2">
    <source>
        <dbReference type="SMART" id="SM01360"/>
    </source>
</evidence>